<dbReference type="AlphaFoldDB" id="A0AAD7C527"/>
<dbReference type="EMBL" id="JARKIF010000005">
    <property type="protein sequence ID" value="KAJ7638902.1"/>
    <property type="molecule type" value="Genomic_DNA"/>
</dbReference>
<organism evidence="2 3">
    <name type="scientific">Roridomyces roridus</name>
    <dbReference type="NCBI Taxonomy" id="1738132"/>
    <lineage>
        <taxon>Eukaryota</taxon>
        <taxon>Fungi</taxon>
        <taxon>Dikarya</taxon>
        <taxon>Basidiomycota</taxon>
        <taxon>Agaricomycotina</taxon>
        <taxon>Agaricomycetes</taxon>
        <taxon>Agaricomycetidae</taxon>
        <taxon>Agaricales</taxon>
        <taxon>Marasmiineae</taxon>
        <taxon>Mycenaceae</taxon>
        <taxon>Roridomyces</taxon>
    </lineage>
</organism>
<name>A0AAD7C527_9AGAR</name>
<feature type="region of interest" description="Disordered" evidence="1">
    <location>
        <begin position="1"/>
        <end position="160"/>
    </location>
</feature>
<feature type="compositionally biased region" description="Low complexity" evidence="1">
    <location>
        <begin position="35"/>
        <end position="59"/>
    </location>
</feature>
<evidence type="ECO:0000313" key="3">
    <source>
        <dbReference type="Proteomes" id="UP001221142"/>
    </source>
</evidence>
<dbReference type="Proteomes" id="UP001221142">
    <property type="component" value="Unassembled WGS sequence"/>
</dbReference>
<feature type="compositionally biased region" description="Acidic residues" evidence="1">
    <location>
        <begin position="126"/>
        <end position="147"/>
    </location>
</feature>
<feature type="compositionally biased region" description="Low complexity" evidence="1">
    <location>
        <begin position="748"/>
        <end position="757"/>
    </location>
</feature>
<evidence type="ECO:0000256" key="1">
    <source>
        <dbReference type="SAM" id="MobiDB-lite"/>
    </source>
</evidence>
<feature type="compositionally biased region" description="Basic and acidic residues" evidence="1">
    <location>
        <begin position="707"/>
        <end position="724"/>
    </location>
</feature>
<feature type="compositionally biased region" description="Pro residues" evidence="1">
    <location>
        <begin position="106"/>
        <end position="119"/>
    </location>
</feature>
<feature type="compositionally biased region" description="Basic and acidic residues" evidence="1">
    <location>
        <begin position="512"/>
        <end position="535"/>
    </location>
</feature>
<protein>
    <submittedName>
        <fullName evidence="2">Uncharacterized protein</fullName>
    </submittedName>
</protein>
<feature type="region of interest" description="Disordered" evidence="1">
    <location>
        <begin position="344"/>
        <end position="394"/>
    </location>
</feature>
<feature type="compositionally biased region" description="Polar residues" evidence="1">
    <location>
        <begin position="352"/>
        <end position="376"/>
    </location>
</feature>
<feature type="compositionally biased region" description="Low complexity" evidence="1">
    <location>
        <begin position="546"/>
        <end position="580"/>
    </location>
</feature>
<reference evidence="2" key="1">
    <citation type="submission" date="2023-03" db="EMBL/GenBank/DDBJ databases">
        <title>Massive genome expansion in bonnet fungi (Mycena s.s.) driven by repeated elements and novel gene families across ecological guilds.</title>
        <authorList>
            <consortium name="Lawrence Berkeley National Laboratory"/>
            <person name="Harder C.B."/>
            <person name="Miyauchi S."/>
            <person name="Viragh M."/>
            <person name="Kuo A."/>
            <person name="Thoen E."/>
            <person name="Andreopoulos B."/>
            <person name="Lu D."/>
            <person name="Skrede I."/>
            <person name="Drula E."/>
            <person name="Henrissat B."/>
            <person name="Morin E."/>
            <person name="Kohler A."/>
            <person name="Barry K."/>
            <person name="LaButti K."/>
            <person name="Morin E."/>
            <person name="Salamov A."/>
            <person name="Lipzen A."/>
            <person name="Mereny Z."/>
            <person name="Hegedus B."/>
            <person name="Baldrian P."/>
            <person name="Stursova M."/>
            <person name="Weitz H."/>
            <person name="Taylor A."/>
            <person name="Grigoriev I.V."/>
            <person name="Nagy L.G."/>
            <person name="Martin F."/>
            <person name="Kauserud H."/>
        </authorList>
    </citation>
    <scope>NUCLEOTIDE SEQUENCE</scope>
    <source>
        <strain evidence="2">9284</strain>
    </source>
</reference>
<feature type="compositionally biased region" description="Basic and acidic residues" evidence="1">
    <location>
        <begin position="425"/>
        <end position="474"/>
    </location>
</feature>
<comment type="caution">
    <text evidence="2">The sequence shown here is derived from an EMBL/GenBank/DDBJ whole genome shotgun (WGS) entry which is preliminary data.</text>
</comment>
<sequence length="811" mass="88643">MRRFASVFRKKDKDPAKAELKRANTALPAVPPVLPVLSSGSEPASSASSNGSASLSLSLQTPDDEHDISGTLSKGARWPSWLGKKSGTIKRGRPGEEPWVAEWRPSEPPPILNPPPRPQQPKVVVDSDDDDDDDASSLDAVDDEQEDLPITPASPAQARKNVEILTRNSLVRPPESSPFAQHPATPVYPRSVNAPRSLSVRLSMETEMHKTLLLRRIHQSALDDPSILPFASRTTPTPADPHPPTPWHNDRFPAAKMRISLSSSGLRRWMARPCFEERINVWVPVNDALSAQPVAGSSFAVAELEYSATLEALAGSTPLPAKEEQPAAAPAALAPSPQSLGVVTAAPPAPVRTSSLVPSPLRNSALKSPVSETGSHASAPSSAPPTASRVRFAEDDKDDVIPLGYTIRLKKRREDKAKFLREEQERRAFEEERAKQDEERRIREQERRQWEEERRAWEKEKKAMEEERKARIYAEEVAASRVRREQQRAGHGVNSAGVLADVLPPSSSNASLREERNKPESGKLSRPLHDQRRQASDPAVHHANNTPSGSPHTSSPGSSRPPSIAGRNSSRPPSVYTSSSEDARQPSSSAGKHHSISAFPSKGGNFERSSTYGMWSASNPTLMIPPVPPVPMFAMDMPLLPPTPPFMMHQYPRPRSQNSHNSSPGRSSPSASPSRQRYPSNSSSERVNIPHRADDPSSRRGSSSSSHRPDVMQHHRRGSDDARRASIPVPPSSYSNASERGRAPQHHSASMRSQSSSNLGARGRPPIPQTQLQEPSPWTAPPSTTGYSQLNRTSGHEQRPSKPGRRQTTIS</sequence>
<feature type="compositionally biased region" description="Low complexity" evidence="1">
    <location>
        <begin position="377"/>
        <end position="388"/>
    </location>
</feature>
<keyword evidence="3" id="KW-1185">Reference proteome</keyword>
<feature type="region of interest" description="Disordered" evidence="1">
    <location>
        <begin position="425"/>
        <end position="605"/>
    </location>
</feature>
<gene>
    <name evidence="2" type="ORF">FB45DRAFT_904218</name>
</gene>
<feature type="region of interest" description="Disordered" evidence="1">
    <location>
        <begin position="645"/>
        <end position="811"/>
    </location>
</feature>
<proteinExistence type="predicted"/>
<feature type="compositionally biased region" description="Low complexity" evidence="1">
    <location>
        <begin position="656"/>
        <end position="680"/>
    </location>
</feature>
<evidence type="ECO:0000313" key="2">
    <source>
        <dbReference type="EMBL" id="KAJ7638902.1"/>
    </source>
</evidence>
<feature type="region of interest" description="Disordered" evidence="1">
    <location>
        <begin position="226"/>
        <end position="251"/>
    </location>
</feature>
<accession>A0AAD7C527</accession>
<feature type="compositionally biased region" description="Basic and acidic residues" evidence="1">
    <location>
        <begin position="9"/>
        <end position="22"/>
    </location>
</feature>
<feature type="compositionally biased region" description="Polar residues" evidence="1">
    <location>
        <begin position="769"/>
        <end position="793"/>
    </location>
</feature>